<comment type="similarity">
    <text evidence="2">Belongs to the phospholipase D family.</text>
</comment>
<keyword evidence="6" id="KW-0443">Lipid metabolism</keyword>
<dbReference type="GO" id="GO:0004630">
    <property type="term" value="F:phospholipase D activity"/>
    <property type="evidence" value="ECO:0007669"/>
    <property type="project" value="UniProtKB-EC"/>
</dbReference>
<dbReference type="Gene3D" id="3.30.870.10">
    <property type="entry name" value="Endonuclease Chain A"/>
    <property type="match status" value="1"/>
</dbReference>
<feature type="chain" id="PRO_5008593108" description="phospholipase D" evidence="7">
    <location>
        <begin position="18"/>
        <end position="173"/>
    </location>
</feature>
<dbReference type="PANTHER" id="PTHR43856">
    <property type="entry name" value="CARDIOLIPIN HYDROLASE"/>
    <property type="match status" value="1"/>
</dbReference>
<dbReference type="GO" id="GO:0016891">
    <property type="term" value="F:RNA endonuclease activity producing 5'-phosphomonoesters, hydrolytic mechanism"/>
    <property type="evidence" value="ECO:0007669"/>
    <property type="project" value="TreeGrafter"/>
</dbReference>
<dbReference type="AlphaFoldDB" id="A0A1B7HMV3"/>
<comment type="caution">
    <text evidence="9">The sequence shown here is derived from an EMBL/GenBank/DDBJ whole genome shotgun (WGS) entry which is preliminary data.</text>
</comment>
<dbReference type="EMBL" id="LXEP01000044">
    <property type="protein sequence ID" value="OAT16975.1"/>
    <property type="molecule type" value="Genomic_DNA"/>
</dbReference>
<keyword evidence="9" id="KW-0540">Nuclease</keyword>
<evidence type="ECO:0000256" key="5">
    <source>
        <dbReference type="ARBA" id="ARBA00022963"/>
    </source>
</evidence>
<dbReference type="GO" id="GO:0006793">
    <property type="term" value="P:phosphorus metabolic process"/>
    <property type="evidence" value="ECO:0007669"/>
    <property type="project" value="UniProtKB-ARBA"/>
</dbReference>
<comment type="catalytic activity">
    <reaction evidence="1">
        <text>a 1,2-diacyl-sn-glycero-3-phosphocholine + H2O = a 1,2-diacyl-sn-glycero-3-phosphate + choline + H(+)</text>
        <dbReference type="Rhea" id="RHEA:14445"/>
        <dbReference type="ChEBI" id="CHEBI:15354"/>
        <dbReference type="ChEBI" id="CHEBI:15377"/>
        <dbReference type="ChEBI" id="CHEBI:15378"/>
        <dbReference type="ChEBI" id="CHEBI:57643"/>
        <dbReference type="ChEBI" id="CHEBI:58608"/>
        <dbReference type="EC" id="3.1.4.4"/>
    </reaction>
</comment>
<reference evidence="9 10" key="1">
    <citation type="submission" date="2016-04" db="EMBL/GenBank/DDBJ databases">
        <title>ATOL: Assembling a taxonomically balanced genome-scale reconstruction of the evolutionary history of the Enterobacteriaceae.</title>
        <authorList>
            <person name="Plunkett G.III."/>
            <person name="Neeno-Eckwall E.C."/>
            <person name="Glasner J.D."/>
            <person name="Perna N.T."/>
        </authorList>
    </citation>
    <scope>NUCLEOTIDE SEQUENCE [LARGE SCALE GENOMIC DNA]</scope>
    <source>
        <strain evidence="9 10">ATCC 51604</strain>
    </source>
</reference>
<evidence type="ECO:0000256" key="4">
    <source>
        <dbReference type="ARBA" id="ARBA00022801"/>
    </source>
</evidence>
<evidence type="ECO:0000259" key="8">
    <source>
        <dbReference type="PROSITE" id="PS50035"/>
    </source>
</evidence>
<dbReference type="InterPro" id="IPR001736">
    <property type="entry name" value="PLipase_D/transphosphatidylase"/>
</dbReference>
<dbReference type="PANTHER" id="PTHR43856:SF1">
    <property type="entry name" value="MITOCHONDRIAL CARDIOLIPIN HYDROLASE"/>
    <property type="match status" value="1"/>
</dbReference>
<evidence type="ECO:0000256" key="1">
    <source>
        <dbReference type="ARBA" id="ARBA00000798"/>
    </source>
</evidence>
<evidence type="ECO:0000256" key="3">
    <source>
        <dbReference type="ARBA" id="ARBA00012027"/>
    </source>
</evidence>
<keyword evidence="7" id="KW-0732">Signal</keyword>
<dbReference type="Proteomes" id="UP000078504">
    <property type="component" value="Unassembled WGS sequence"/>
</dbReference>
<dbReference type="GO" id="GO:0016042">
    <property type="term" value="P:lipid catabolic process"/>
    <property type="evidence" value="ECO:0007669"/>
    <property type="project" value="UniProtKB-KW"/>
</dbReference>
<organism evidence="9 10">
    <name type="scientific">Buttiauxella gaviniae ATCC 51604</name>
    <dbReference type="NCBI Taxonomy" id="1354253"/>
    <lineage>
        <taxon>Bacteria</taxon>
        <taxon>Pseudomonadati</taxon>
        <taxon>Pseudomonadota</taxon>
        <taxon>Gammaproteobacteria</taxon>
        <taxon>Enterobacterales</taxon>
        <taxon>Enterobacteriaceae</taxon>
        <taxon>Buttiauxella</taxon>
    </lineage>
</organism>
<dbReference type="EC" id="3.1.4.4" evidence="3"/>
<keyword evidence="9" id="KW-0255">Endonuclease</keyword>
<evidence type="ECO:0000256" key="2">
    <source>
        <dbReference type="ARBA" id="ARBA00008664"/>
    </source>
</evidence>
<evidence type="ECO:0000313" key="10">
    <source>
        <dbReference type="Proteomes" id="UP000078504"/>
    </source>
</evidence>
<dbReference type="InterPro" id="IPR051406">
    <property type="entry name" value="PLD_domain"/>
</dbReference>
<dbReference type="Pfam" id="PF13091">
    <property type="entry name" value="PLDc_2"/>
    <property type="match status" value="1"/>
</dbReference>
<evidence type="ECO:0000313" key="9">
    <source>
        <dbReference type="EMBL" id="OAT16975.1"/>
    </source>
</evidence>
<dbReference type="PATRIC" id="fig|1354253.4.peg.4333"/>
<name>A0A1B7HMV3_9ENTR</name>
<keyword evidence="4 9" id="KW-0378">Hydrolase</keyword>
<protein>
    <recommendedName>
        <fullName evidence="3">phospholipase D</fullName>
        <ecNumber evidence="3">3.1.4.4</ecNumber>
    </recommendedName>
</protein>
<proteinExistence type="inferred from homology"/>
<dbReference type="InterPro" id="IPR025202">
    <property type="entry name" value="PLD-like_dom"/>
</dbReference>
<dbReference type="PROSITE" id="PS50035">
    <property type="entry name" value="PLD"/>
    <property type="match status" value="1"/>
</dbReference>
<evidence type="ECO:0000256" key="6">
    <source>
        <dbReference type="ARBA" id="ARBA00023098"/>
    </source>
</evidence>
<dbReference type="RefSeq" id="WP_064518715.1">
    <property type="nucleotide sequence ID" value="NZ_LXEP01000044.1"/>
</dbReference>
<dbReference type="SUPFAM" id="SSF56024">
    <property type="entry name" value="Phospholipase D/nuclease"/>
    <property type="match status" value="1"/>
</dbReference>
<dbReference type="CDD" id="cd09170">
    <property type="entry name" value="PLDc_Nuc"/>
    <property type="match status" value="1"/>
</dbReference>
<feature type="signal peptide" evidence="7">
    <location>
        <begin position="1"/>
        <end position="17"/>
    </location>
</feature>
<accession>A0A1B7HMV3</accession>
<gene>
    <name evidence="9" type="ORF">M977_04221</name>
</gene>
<sequence length="173" mass="19018">MNKLAFLLLIIAGTASAAPSIEVGFSPEGSAQKLVLDSINAAHSSIQMVAYAFQAKDIVAALDAAHKRGVRVEVVIDKRRNKGSTSLAAMRDITRHGAELRIDGHYHIQHDKMMIVDGSTVETGSFNYAKSAEYNNSENVIVIKNMPHIVSQYQEHFASRWAISEPFEHKNQG</sequence>
<evidence type="ECO:0000256" key="7">
    <source>
        <dbReference type="SAM" id="SignalP"/>
    </source>
</evidence>
<keyword evidence="5" id="KW-0442">Lipid degradation</keyword>
<feature type="domain" description="PLD phosphodiesterase" evidence="8">
    <location>
        <begin position="105"/>
        <end position="132"/>
    </location>
</feature>